<sequence>MLSLHLIQDILSCPLNTPFHVYYRLAISTLLTFWLGQLSLSSAYGRNPLNVHPERLQKARDLEQQALASKNTKQLAEAYYQYGRTYVFAGNYLASQGYFLKSLRLLEPFGDSFELSRIYVRLGENESRSGRLPDAFRYARRSVAVAHRARSLRGLGLGYGLLSSLHQSKSDSWMHGDRVAYDSIMYYQRKKGAIYRSLNDTLGIAECSLELGTLYTKVKDDRAIPLIREAYDLMILVHRDRLLANVLLRLAEAYLAFDRFQLAHQALLEAEQRYLANEMDDYDVVMGLEQAFVLYYQATGQWEDAFVHQQKANKLAIDQLLSDRNGTIARLNVEYETRKKEALLDAQKRELALRTQTLETQRWLTIAITVLLVLAVGAGFTFFRLNRRNQRISRRNEQLVKEQNHRVKNNLQVISSLLNLQAKRLADEAARTAVEESQLRVQSMAILHRRLYDGDRLAEANLDEFIRELVEGVLRTYGSPPVQPDYNIDPIYLSADQAVPVGLILNELTTNACKYAFPGNDHPTFQVDCYLRSNRIHIRVTDNGPGFDQGSEVGRTRPGSVVLKKESFGMTLIKAQVNQLRGTYQFDPNQPTGTLFTMEFKI</sequence>
<dbReference type="GO" id="GO:0004673">
    <property type="term" value="F:protein histidine kinase activity"/>
    <property type="evidence" value="ECO:0007669"/>
    <property type="project" value="UniProtKB-EC"/>
</dbReference>
<dbReference type="AlphaFoldDB" id="I2GG83"/>
<dbReference type="InterPro" id="IPR005467">
    <property type="entry name" value="His_kinase_dom"/>
</dbReference>
<dbReference type="eggNOG" id="COG3920">
    <property type="taxonomic scope" value="Bacteria"/>
</dbReference>
<dbReference type="InterPro" id="IPR011990">
    <property type="entry name" value="TPR-like_helical_dom_sf"/>
</dbReference>
<dbReference type="SUPFAM" id="SSF55874">
    <property type="entry name" value="ATPase domain of HSP90 chaperone/DNA topoisomerase II/histidine kinase"/>
    <property type="match status" value="1"/>
</dbReference>
<dbReference type="Gene3D" id="3.30.565.10">
    <property type="entry name" value="Histidine kinase-like ATPase, C-terminal domain"/>
    <property type="match status" value="1"/>
</dbReference>
<gene>
    <name evidence="10" type="ORF">BN8_01948</name>
</gene>
<evidence type="ECO:0000313" key="11">
    <source>
        <dbReference type="Proteomes" id="UP000009309"/>
    </source>
</evidence>
<dbReference type="InterPro" id="IPR003594">
    <property type="entry name" value="HATPase_dom"/>
</dbReference>
<keyword evidence="8" id="KW-0812">Transmembrane</keyword>
<dbReference type="SMART" id="SM00387">
    <property type="entry name" value="HATPase_c"/>
    <property type="match status" value="1"/>
</dbReference>
<keyword evidence="6" id="KW-0418">Kinase</keyword>
<organism evidence="10 11">
    <name type="scientific">Fibrisoma limi BUZ 3</name>
    <dbReference type="NCBI Taxonomy" id="1185876"/>
    <lineage>
        <taxon>Bacteria</taxon>
        <taxon>Pseudomonadati</taxon>
        <taxon>Bacteroidota</taxon>
        <taxon>Cytophagia</taxon>
        <taxon>Cytophagales</taxon>
        <taxon>Spirosomataceae</taxon>
        <taxon>Fibrisoma</taxon>
    </lineage>
</organism>
<reference evidence="10 11" key="1">
    <citation type="journal article" date="2012" name="J. Bacteriol.">
        <title>Genome Sequence of the Filamentous Bacterium Fibrisoma limi BUZ 3T.</title>
        <authorList>
            <person name="Filippini M."/>
            <person name="Qi W."/>
            <person name="Jaenicke S."/>
            <person name="Goesmann A."/>
            <person name="Smits T.H."/>
            <person name="Bagheri H.C."/>
        </authorList>
    </citation>
    <scope>NUCLEOTIDE SEQUENCE [LARGE SCALE GENOMIC DNA]</scope>
    <source>
        <strain evidence="11">BUZ 3T</strain>
    </source>
</reference>
<dbReference type="PANTHER" id="PTHR41523:SF8">
    <property type="entry name" value="ETHYLENE RESPONSE SENSOR PROTEIN"/>
    <property type="match status" value="1"/>
</dbReference>
<feature type="domain" description="Histidine kinase" evidence="9">
    <location>
        <begin position="402"/>
        <end position="602"/>
    </location>
</feature>
<evidence type="ECO:0000256" key="2">
    <source>
        <dbReference type="ARBA" id="ARBA00012438"/>
    </source>
</evidence>
<dbReference type="EMBL" id="CAIT01000006">
    <property type="protein sequence ID" value="CCH52908.1"/>
    <property type="molecule type" value="Genomic_DNA"/>
</dbReference>
<evidence type="ECO:0000259" key="9">
    <source>
        <dbReference type="PROSITE" id="PS50109"/>
    </source>
</evidence>
<dbReference type="PROSITE" id="PS50109">
    <property type="entry name" value="HIS_KIN"/>
    <property type="match status" value="1"/>
</dbReference>
<keyword evidence="8" id="KW-1133">Transmembrane helix</keyword>
<dbReference type="SUPFAM" id="SSF48452">
    <property type="entry name" value="TPR-like"/>
    <property type="match status" value="2"/>
</dbReference>
<dbReference type="InterPro" id="IPR036890">
    <property type="entry name" value="HATPase_C_sf"/>
</dbReference>
<evidence type="ECO:0000256" key="5">
    <source>
        <dbReference type="ARBA" id="ARBA00022741"/>
    </source>
</evidence>
<accession>I2GG83</accession>
<keyword evidence="7" id="KW-0067">ATP-binding</keyword>
<dbReference type="Proteomes" id="UP000009309">
    <property type="component" value="Unassembled WGS sequence"/>
</dbReference>
<evidence type="ECO:0000256" key="4">
    <source>
        <dbReference type="ARBA" id="ARBA00022679"/>
    </source>
</evidence>
<keyword evidence="8" id="KW-0472">Membrane</keyword>
<dbReference type="Pfam" id="PF13581">
    <property type="entry name" value="HATPase_c_2"/>
    <property type="match status" value="1"/>
</dbReference>
<evidence type="ECO:0000313" key="10">
    <source>
        <dbReference type="EMBL" id="CCH52908.1"/>
    </source>
</evidence>
<dbReference type="STRING" id="1185876.BN8_01948"/>
<dbReference type="Pfam" id="PF13424">
    <property type="entry name" value="TPR_12"/>
    <property type="match status" value="1"/>
</dbReference>
<keyword evidence="3" id="KW-0597">Phosphoprotein</keyword>
<keyword evidence="11" id="KW-1185">Reference proteome</keyword>
<dbReference type="InterPro" id="IPR011495">
    <property type="entry name" value="Sig_transdc_His_kin_sub2_dim/P"/>
</dbReference>
<evidence type="ECO:0000256" key="3">
    <source>
        <dbReference type="ARBA" id="ARBA00022553"/>
    </source>
</evidence>
<dbReference type="Pfam" id="PF07568">
    <property type="entry name" value="HisKA_2"/>
    <property type="match status" value="1"/>
</dbReference>
<dbReference type="Gene3D" id="1.25.40.10">
    <property type="entry name" value="Tetratricopeptide repeat domain"/>
    <property type="match status" value="1"/>
</dbReference>
<proteinExistence type="predicted"/>
<dbReference type="PANTHER" id="PTHR41523">
    <property type="entry name" value="TWO-COMPONENT SYSTEM SENSOR PROTEIN"/>
    <property type="match status" value="1"/>
</dbReference>
<keyword evidence="4 10" id="KW-0808">Transferase</keyword>
<dbReference type="GO" id="GO:0005524">
    <property type="term" value="F:ATP binding"/>
    <property type="evidence" value="ECO:0007669"/>
    <property type="project" value="UniProtKB-KW"/>
</dbReference>
<evidence type="ECO:0000256" key="1">
    <source>
        <dbReference type="ARBA" id="ARBA00000085"/>
    </source>
</evidence>
<dbReference type="EC" id="2.7.13.3" evidence="2"/>
<comment type="catalytic activity">
    <reaction evidence="1">
        <text>ATP + protein L-histidine = ADP + protein N-phospho-L-histidine.</text>
        <dbReference type="EC" id="2.7.13.3"/>
    </reaction>
</comment>
<dbReference type="Gene3D" id="3.30.450.20">
    <property type="entry name" value="PAS domain"/>
    <property type="match status" value="1"/>
</dbReference>
<evidence type="ECO:0000256" key="6">
    <source>
        <dbReference type="ARBA" id="ARBA00022777"/>
    </source>
</evidence>
<comment type="caution">
    <text evidence="10">The sequence shown here is derived from an EMBL/GenBank/DDBJ whole genome shotgun (WGS) entry which is preliminary data.</text>
</comment>
<evidence type="ECO:0000256" key="8">
    <source>
        <dbReference type="SAM" id="Phobius"/>
    </source>
</evidence>
<dbReference type="OrthoDB" id="9767435at2"/>
<feature type="transmembrane region" description="Helical" evidence="8">
    <location>
        <begin position="363"/>
        <end position="385"/>
    </location>
</feature>
<dbReference type="CDD" id="cd16936">
    <property type="entry name" value="HATPase_RsbW-like"/>
    <property type="match status" value="1"/>
</dbReference>
<name>I2GG83_9BACT</name>
<evidence type="ECO:0000256" key="7">
    <source>
        <dbReference type="ARBA" id="ARBA00022840"/>
    </source>
</evidence>
<protein>
    <recommendedName>
        <fullName evidence="2">histidine kinase</fullName>
        <ecNumber evidence="2">2.7.13.3</ecNumber>
    </recommendedName>
</protein>
<keyword evidence="5" id="KW-0547">Nucleotide-binding</keyword>